<feature type="transmembrane region" description="Helical" evidence="1">
    <location>
        <begin position="162"/>
        <end position="182"/>
    </location>
</feature>
<name>A0ABD6A8D9_9EURY</name>
<feature type="transmembrane region" description="Helical" evidence="1">
    <location>
        <begin position="214"/>
        <end position="234"/>
    </location>
</feature>
<evidence type="ECO:0000259" key="2">
    <source>
        <dbReference type="Pfam" id="PF02517"/>
    </source>
</evidence>
<evidence type="ECO:0000313" key="4">
    <source>
        <dbReference type="Proteomes" id="UP001596547"/>
    </source>
</evidence>
<protein>
    <submittedName>
        <fullName evidence="3">CPBP family intramembrane glutamic endopeptidase</fullName>
        <ecNumber evidence="3">3.4.-.-</ecNumber>
    </submittedName>
</protein>
<feature type="transmembrane region" description="Helical" evidence="1">
    <location>
        <begin position="123"/>
        <end position="141"/>
    </location>
</feature>
<comment type="caution">
    <text evidence="3">The sequence shown here is derived from an EMBL/GenBank/DDBJ whole genome shotgun (WGS) entry which is preliminary data.</text>
</comment>
<dbReference type="Pfam" id="PF02517">
    <property type="entry name" value="Rce1-like"/>
    <property type="match status" value="1"/>
</dbReference>
<keyword evidence="1" id="KW-0812">Transmembrane</keyword>
<dbReference type="GO" id="GO:0080120">
    <property type="term" value="P:CAAX-box protein maturation"/>
    <property type="evidence" value="ECO:0007669"/>
    <property type="project" value="UniProtKB-ARBA"/>
</dbReference>
<dbReference type="AlphaFoldDB" id="A0ABD6A8D9"/>
<feature type="domain" description="CAAX prenyl protease 2/Lysostaphin resistance protein A-like" evidence="2">
    <location>
        <begin position="128"/>
        <end position="227"/>
    </location>
</feature>
<dbReference type="RefSeq" id="WP_276304087.1">
    <property type="nucleotide sequence ID" value="NZ_CP119992.1"/>
</dbReference>
<feature type="transmembrane region" description="Helical" evidence="1">
    <location>
        <begin position="265"/>
        <end position="286"/>
    </location>
</feature>
<dbReference type="InterPro" id="IPR003675">
    <property type="entry name" value="Rce1/LyrA-like_dom"/>
</dbReference>
<dbReference type="PANTHER" id="PTHR39430">
    <property type="entry name" value="MEMBRANE-ASSOCIATED PROTEASE-RELATED"/>
    <property type="match status" value="1"/>
</dbReference>
<keyword evidence="3" id="KW-0378">Hydrolase</keyword>
<feature type="transmembrane region" description="Helical" evidence="1">
    <location>
        <begin position="188"/>
        <end position="207"/>
    </location>
</feature>
<feature type="transmembrane region" description="Helical" evidence="1">
    <location>
        <begin position="46"/>
        <end position="68"/>
    </location>
</feature>
<keyword evidence="1" id="KW-1133">Transmembrane helix</keyword>
<sequence length="306" mass="31499">MRLLRNPREGRLRAPWRLLLQTGLLLAIAVVGFVAVSPLVGRATPIALNTLVMAFAVGVSVPVAARLFDRRPLDDLGLHIDRQWWLDCGFGLALGAGLQTLVFAAQVVSGLVVVTDVASPSPALLTGFVSSLAMFVAVGVYEEVLSRGYQLTNVAEGLRGYLGHRGAVAVAVLLTSGLFGALHAANPGATVVSVLGVSLAGVWLALGYVLTGELAIPIGAHVSWNFFLGPIYGFPVSGNRVSPSLVRVQEIGPDVLTGGSFGPEAGLVGVAAVLIGSVAVVGYVAARDGRVALAASVTVPDVLPSK</sequence>
<dbReference type="GO" id="GO:0004175">
    <property type="term" value="F:endopeptidase activity"/>
    <property type="evidence" value="ECO:0007669"/>
    <property type="project" value="UniProtKB-ARBA"/>
</dbReference>
<dbReference type="EMBL" id="JBHTBF010000002">
    <property type="protein sequence ID" value="MFC7316650.1"/>
    <property type="molecule type" value="Genomic_DNA"/>
</dbReference>
<proteinExistence type="predicted"/>
<accession>A0ABD6A8D9</accession>
<feature type="transmembrane region" description="Helical" evidence="1">
    <location>
        <begin position="89"/>
        <end position="111"/>
    </location>
</feature>
<dbReference type="GeneID" id="79316705"/>
<evidence type="ECO:0000256" key="1">
    <source>
        <dbReference type="SAM" id="Phobius"/>
    </source>
</evidence>
<dbReference type="PANTHER" id="PTHR39430:SF1">
    <property type="entry name" value="PROTEASE"/>
    <property type="match status" value="1"/>
</dbReference>
<organism evidence="3 4">
    <name type="scientific">Halomarina halobia</name>
    <dbReference type="NCBI Taxonomy" id="3033386"/>
    <lineage>
        <taxon>Archaea</taxon>
        <taxon>Methanobacteriati</taxon>
        <taxon>Methanobacteriota</taxon>
        <taxon>Stenosarchaea group</taxon>
        <taxon>Halobacteria</taxon>
        <taxon>Halobacteriales</taxon>
        <taxon>Natronomonadaceae</taxon>
        <taxon>Halomarina</taxon>
    </lineage>
</organism>
<feature type="transmembrane region" description="Helical" evidence="1">
    <location>
        <begin position="20"/>
        <end position="40"/>
    </location>
</feature>
<gene>
    <name evidence="3" type="ORF">ACFQPE_07545</name>
</gene>
<keyword evidence="1" id="KW-0472">Membrane</keyword>
<dbReference type="Proteomes" id="UP001596547">
    <property type="component" value="Unassembled WGS sequence"/>
</dbReference>
<reference evidence="3 4" key="1">
    <citation type="journal article" date="2019" name="Int. J. Syst. Evol. Microbiol.">
        <title>The Global Catalogue of Microorganisms (GCM) 10K type strain sequencing project: providing services to taxonomists for standard genome sequencing and annotation.</title>
        <authorList>
            <consortium name="The Broad Institute Genomics Platform"/>
            <consortium name="The Broad Institute Genome Sequencing Center for Infectious Disease"/>
            <person name="Wu L."/>
            <person name="Ma J."/>
        </authorList>
    </citation>
    <scope>NUCLEOTIDE SEQUENCE [LARGE SCALE GENOMIC DNA]</scope>
    <source>
        <strain evidence="3 4">PSR21</strain>
    </source>
</reference>
<dbReference type="EC" id="3.4.-.-" evidence="3"/>
<keyword evidence="4" id="KW-1185">Reference proteome</keyword>
<evidence type="ECO:0000313" key="3">
    <source>
        <dbReference type="EMBL" id="MFC7316650.1"/>
    </source>
</evidence>